<dbReference type="RefSeq" id="WP_132323337.1">
    <property type="nucleotide sequence ID" value="NZ_FWZT01000022.1"/>
</dbReference>
<dbReference type="STRING" id="1513793.SAMN06296036_12229"/>
<dbReference type="Pfam" id="PF11146">
    <property type="entry name" value="DUF2905"/>
    <property type="match status" value="1"/>
</dbReference>
<dbReference type="EMBL" id="FWZT01000022">
    <property type="protein sequence ID" value="SMF64340.1"/>
    <property type="molecule type" value="Genomic_DNA"/>
</dbReference>
<reference evidence="3" key="1">
    <citation type="submission" date="2017-04" db="EMBL/GenBank/DDBJ databases">
        <authorList>
            <person name="Varghese N."/>
            <person name="Submissions S."/>
        </authorList>
    </citation>
    <scope>NUCLEOTIDE SEQUENCE [LARGE SCALE GENOMIC DNA]</scope>
    <source>
        <strain evidence="3">RKEM611</strain>
    </source>
</reference>
<feature type="transmembrane region" description="Helical" evidence="1">
    <location>
        <begin position="43"/>
        <end position="64"/>
    </location>
</feature>
<keyword evidence="3" id="KW-1185">Reference proteome</keyword>
<evidence type="ECO:0000256" key="1">
    <source>
        <dbReference type="SAM" id="Phobius"/>
    </source>
</evidence>
<protein>
    <recommendedName>
        <fullName evidence="4">DUF2905 domain-containing protein</fullName>
    </recommendedName>
</protein>
<organism evidence="2 3">
    <name type="scientific">Pseudobacteriovorax antillogorgiicola</name>
    <dbReference type="NCBI Taxonomy" id="1513793"/>
    <lineage>
        <taxon>Bacteria</taxon>
        <taxon>Pseudomonadati</taxon>
        <taxon>Bdellovibrionota</taxon>
        <taxon>Oligoflexia</taxon>
        <taxon>Oligoflexales</taxon>
        <taxon>Pseudobacteriovoracaceae</taxon>
        <taxon>Pseudobacteriovorax</taxon>
    </lineage>
</organism>
<name>A0A1Y6CHB7_9BACT</name>
<dbReference type="PANTHER" id="PTHR36443">
    <property type="entry name" value="BSR5223 PROTEIN"/>
    <property type="match status" value="1"/>
</dbReference>
<dbReference type="PANTHER" id="PTHR36443:SF1">
    <property type="entry name" value="BSR5223 PROTEIN"/>
    <property type="match status" value="1"/>
</dbReference>
<keyword evidence="1" id="KW-1133">Transmembrane helix</keyword>
<sequence>MAKLMITAGCILILVGLVMHFGKNWGLGQLPGDISHQSGNFKLYIPITTSIIVSVALSLLLYLFRKIF</sequence>
<evidence type="ECO:0000313" key="2">
    <source>
        <dbReference type="EMBL" id="SMF64340.1"/>
    </source>
</evidence>
<dbReference type="AlphaFoldDB" id="A0A1Y6CHB7"/>
<accession>A0A1Y6CHB7</accession>
<evidence type="ECO:0000313" key="3">
    <source>
        <dbReference type="Proteomes" id="UP000192907"/>
    </source>
</evidence>
<gene>
    <name evidence="2" type="ORF">SAMN06296036_12229</name>
</gene>
<evidence type="ECO:0008006" key="4">
    <source>
        <dbReference type="Google" id="ProtNLM"/>
    </source>
</evidence>
<keyword evidence="1" id="KW-0812">Transmembrane</keyword>
<dbReference type="OrthoDB" id="9811610at2"/>
<keyword evidence="1" id="KW-0472">Membrane</keyword>
<proteinExistence type="predicted"/>
<dbReference type="InterPro" id="IPR021320">
    <property type="entry name" value="DUF2905"/>
</dbReference>
<dbReference type="Proteomes" id="UP000192907">
    <property type="component" value="Unassembled WGS sequence"/>
</dbReference>